<keyword evidence="1" id="KW-0472">Membrane</keyword>
<accession>A0A7X2CC89</accession>
<reference evidence="2 3" key="1">
    <citation type="submission" date="2019-10" db="EMBL/GenBank/DDBJ databases">
        <title>Evaluation of single-gene subtyping targets for Pseudomonas.</title>
        <authorList>
            <person name="Reichler S.J."/>
            <person name="Orsi R.H."/>
            <person name="Wiedmann M."/>
            <person name="Martin N.H."/>
            <person name="Murphy S.I."/>
        </authorList>
    </citation>
    <scope>NUCLEOTIDE SEQUENCE [LARGE SCALE GENOMIC DNA]</scope>
    <source>
        <strain evidence="2 3">FSL R10-1984</strain>
    </source>
</reference>
<dbReference type="Proteomes" id="UP000437970">
    <property type="component" value="Unassembled WGS sequence"/>
</dbReference>
<proteinExistence type="predicted"/>
<sequence length="344" mass="38171">MSESEEIIKSTDDGRVYIVRKKTSPIFNFSNLFAGLFAYASALTIGYGLLSFNRPELISKALENKAALVALLFGSGVALIAFAINMSALGRATFEKAGGIERYKVPPLMSTFTQWALRAATGVEVSQVDESGGRVEKGKAKDELAGYKEDSFSYGAFSSNTPFEAHISNVLKSLSAYATSSEITATKLLDKGVSFMAGGLVFYVLAIAVWQIFANFTLPDPHVMYVGMAACSMTFVVVEFLAAWFFKQYRYYVEVSLSCLRVRSVYDRYLLNYYSLREFNSESDASIRNQMTESLKEDVNWPAYKGSVANDFNYMIESMGAAHTSMDKMKDLFQSKKKSKAEKV</sequence>
<keyword evidence="1" id="KW-0812">Transmembrane</keyword>
<keyword evidence="1" id="KW-1133">Transmembrane helix</keyword>
<feature type="transmembrane region" description="Helical" evidence="1">
    <location>
        <begin position="193"/>
        <end position="213"/>
    </location>
</feature>
<organism evidence="2 3">
    <name type="scientific">Pseudomonas helleri</name>
    <dbReference type="NCBI Taxonomy" id="1608996"/>
    <lineage>
        <taxon>Bacteria</taxon>
        <taxon>Pseudomonadati</taxon>
        <taxon>Pseudomonadota</taxon>
        <taxon>Gammaproteobacteria</taxon>
        <taxon>Pseudomonadales</taxon>
        <taxon>Pseudomonadaceae</taxon>
        <taxon>Pseudomonas</taxon>
    </lineage>
</organism>
<evidence type="ECO:0000256" key="1">
    <source>
        <dbReference type="SAM" id="Phobius"/>
    </source>
</evidence>
<feature type="transmembrane region" description="Helical" evidence="1">
    <location>
        <begin position="29"/>
        <end position="50"/>
    </location>
</feature>
<dbReference type="EMBL" id="WIVW01000003">
    <property type="protein sequence ID" value="MQU25759.1"/>
    <property type="molecule type" value="Genomic_DNA"/>
</dbReference>
<name>A0A7X2CC89_9PSED</name>
<evidence type="ECO:0000313" key="2">
    <source>
        <dbReference type="EMBL" id="MQU25759.1"/>
    </source>
</evidence>
<evidence type="ECO:0000313" key="3">
    <source>
        <dbReference type="Proteomes" id="UP000437970"/>
    </source>
</evidence>
<feature type="transmembrane region" description="Helical" evidence="1">
    <location>
        <begin position="66"/>
        <end position="86"/>
    </location>
</feature>
<protein>
    <submittedName>
        <fullName evidence="2">Uncharacterized protein</fullName>
    </submittedName>
</protein>
<gene>
    <name evidence="2" type="ORF">GHO29_04600</name>
</gene>
<dbReference type="AlphaFoldDB" id="A0A7X2CC89"/>
<feature type="transmembrane region" description="Helical" evidence="1">
    <location>
        <begin position="225"/>
        <end position="246"/>
    </location>
</feature>
<comment type="caution">
    <text evidence="2">The sequence shown here is derived from an EMBL/GenBank/DDBJ whole genome shotgun (WGS) entry which is preliminary data.</text>
</comment>
<dbReference type="RefSeq" id="WP_153377692.1">
    <property type="nucleotide sequence ID" value="NZ_WIVW01000003.1"/>
</dbReference>